<dbReference type="SUPFAM" id="SSF56059">
    <property type="entry name" value="Glutathione synthetase ATP-binding domain-like"/>
    <property type="match status" value="1"/>
</dbReference>
<organism evidence="1 3">
    <name type="scientific">Bacillus canaveralius</name>
    <dbReference type="NCBI Taxonomy" id="1403243"/>
    <lineage>
        <taxon>Bacteria</taxon>
        <taxon>Bacillati</taxon>
        <taxon>Bacillota</taxon>
        <taxon>Bacilli</taxon>
        <taxon>Bacillales</taxon>
        <taxon>Bacillaceae</taxon>
        <taxon>Bacillus</taxon>
    </lineage>
</organism>
<proteinExistence type="predicted"/>
<dbReference type="Proteomes" id="UP000234951">
    <property type="component" value="Unassembled WGS sequence"/>
</dbReference>
<dbReference type="Proteomes" id="UP000235114">
    <property type="component" value="Unassembled WGS sequence"/>
</dbReference>
<dbReference type="InterPro" id="IPR026838">
    <property type="entry name" value="YheC/D"/>
</dbReference>
<evidence type="ECO:0000313" key="2">
    <source>
        <dbReference type="EMBL" id="PLS00631.1"/>
    </source>
</evidence>
<protein>
    <submittedName>
        <fullName evidence="1">Glutathione synthetase</fullName>
    </submittedName>
</protein>
<gene>
    <name evidence="1" type="ORF">CU635_15600</name>
    <name evidence="2" type="ORF">CVD25_01710</name>
</gene>
<reference evidence="1 3" key="1">
    <citation type="submission" date="2017-11" db="EMBL/GenBank/DDBJ databases">
        <title>Comparitive Functional Genomics of Dry Heat Resistant strains isolated from the Viking Spacecraft.</title>
        <authorList>
            <person name="Seuylemezian A."/>
            <person name="Cooper K."/>
            <person name="Vaishampayan P."/>
        </authorList>
    </citation>
    <scope>NUCLEOTIDE SEQUENCE [LARGE SCALE GENOMIC DNA]</scope>
    <source>
        <strain evidence="1 3">M4.6</strain>
    </source>
</reference>
<evidence type="ECO:0000313" key="4">
    <source>
        <dbReference type="Proteomes" id="UP000235114"/>
    </source>
</evidence>
<reference evidence="2 4" key="2">
    <citation type="submission" date="2017-12" db="EMBL/GenBank/DDBJ databases">
        <title>Comparative Functional Genomics of Dry Heat Resistant strains isolated from the Viking Spacecraft.</title>
        <authorList>
            <person name="Seuylemezian A."/>
            <person name="Cooper K."/>
            <person name="Vaishampayan P."/>
        </authorList>
    </citation>
    <scope>NUCLEOTIDE SEQUENCE [LARGE SCALE GENOMIC DNA]</scope>
    <source>
        <strain evidence="2 4">ATCC 29669</strain>
    </source>
</reference>
<dbReference type="EMBL" id="PGVA01000038">
    <property type="protein sequence ID" value="PLR81184.1"/>
    <property type="molecule type" value="Genomic_DNA"/>
</dbReference>
<evidence type="ECO:0000313" key="1">
    <source>
        <dbReference type="EMBL" id="PLR81184.1"/>
    </source>
</evidence>
<evidence type="ECO:0000313" key="3">
    <source>
        <dbReference type="Proteomes" id="UP000234951"/>
    </source>
</evidence>
<dbReference type="AlphaFoldDB" id="A0A2N5GJE0"/>
<name>A0A2N5GJE0_9BACI</name>
<keyword evidence="4" id="KW-1185">Reference proteome</keyword>
<dbReference type="RefSeq" id="WP_101578309.1">
    <property type="nucleotide sequence ID" value="NZ_PGVA01000038.1"/>
</dbReference>
<accession>A0A2N5GJE0</accession>
<dbReference type="OrthoDB" id="7869153at2"/>
<comment type="caution">
    <text evidence="1">The sequence shown here is derived from an EMBL/GenBank/DDBJ whole genome shotgun (WGS) entry which is preliminary data.</text>
</comment>
<sequence>MSISPIVISIAPIKIFQEKNHFIKIGKKLLDKWGIEEGATIKMRIGKRVVDAAVIATRLEAQLFLIPSFTLKEMLLPVQSLQLIVHYLPEHETISFGPVLALLTSIGETVAGEPDFGPLHAFCEEMHHGLSSQGGLFYVFNFKNFHVDAIEGYYFENDGWKQMILPAPDAIYNRNPSRTLELSRYYERFQAGVAAIGIALFNHRFLSKWEIHEMLEAEEHLLPYIPVTKLFNRDNLTEMISEFDSLYLKPINGSQGRNIIQLTRMDDNDFMISSSNSWFATSEHKSLDETIKQIESRLHNNIYLIQQGIPLISIHNRKLDFRLLCHKNLSGRWKVTSTTARISAEHQFVSNIARGGETMRPLKALSLYFDRVSALQIAALMKEVALETATIVGERTDGLTIELGIDIGVDCTGGVWLIEVNSKPSKNFEEHDTKIRPSAKAIIEFATSWALKPFQLEEE</sequence>
<dbReference type="Pfam" id="PF14398">
    <property type="entry name" value="ATPgrasp_YheCD"/>
    <property type="match status" value="1"/>
</dbReference>
<dbReference type="EMBL" id="PGVD01000007">
    <property type="protein sequence ID" value="PLS00631.1"/>
    <property type="molecule type" value="Genomic_DNA"/>
</dbReference>
<dbReference type="Gene3D" id="3.30.470.20">
    <property type="entry name" value="ATP-grasp fold, B domain"/>
    <property type="match status" value="1"/>
</dbReference>